<proteinExistence type="predicted"/>
<name>J3NFE3_ORYBR</name>
<dbReference type="Gramene" id="OB12G27010.1">
    <property type="protein sequence ID" value="OB12G27010.1"/>
    <property type="gene ID" value="OB12G27010"/>
</dbReference>
<accession>J3NFE3</accession>
<sequence length="55" mass="6366">MLLKCSYLAFLVPFSLYRLQCNARILPLRFLTARLNMMPRALTPLVVSKAFYTAK</sequence>
<protein>
    <submittedName>
        <fullName evidence="1">Uncharacterized protein</fullName>
    </submittedName>
</protein>
<evidence type="ECO:0000313" key="2">
    <source>
        <dbReference type="Proteomes" id="UP000006038"/>
    </source>
</evidence>
<organism evidence="1">
    <name type="scientific">Oryza brachyantha</name>
    <name type="common">malo sina</name>
    <dbReference type="NCBI Taxonomy" id="4533"/>
    <lineage>
        <taxon>Eukaryota</taxon>
        <taxon>Viridiplantae</taxon>
        <taxon>Streptophyta</taxon>
        <taxon>Embryophyta</taxon>
        <taxon>Tracheophyta</taxon>
        <taxon>Spermatophyta</taxon>
        <taxon>Magnoliopsida</taxon>
        <taxon>Liliopsida</taxon>
        <taxon>Poales</taxon>
        <taxon>Poaceae</taxon>
        <taxon>BOP clade</taxon>
        <taxon>Oryzoideae</taxon>
        <taxon>Oryzeae</taxon>
        <taxon>Oryzinae</taxon>
        <taxon>Oryza</taxon>
    </lineage>
</organism>
<dbReference type="Proteomes" id="UP000006038">
    <property type="component" value="Chromosome 12"/>
</dbReference>
<evidence type="ECO:0000313" key="1">
    <source>
        <dbReference type="EnsemblPlants" id="OB12G27010.1"/>
    </source>
</evidence>
<dbReference type="AlphaFoldDB" id="J3NFE3"/>
<dbReference type="HOGENOM" id="CLU_3035568_0_0_1"/>
<reference evidence="1" key="1">
    <citation type="journal article" date="2013" name="Nat. Commun.">
        <title>Whole-genome sequencing of Oryza brachyantha reveals mechanisms underlying Oryza genome evolution.</title>
        <authorList>
            <person name="Chen J."/>
            <person name="Huang Q."/>
            <person name="Gao D."/>
            <person name="Wang J."/>
            <person name="Lang Y."/>
            <person name="Liu T."/>
            <person name="Li B."/>
            <person name="Bai Z."/>
            <person name="Luis Goicoechea J."/>
            <person name="Liang C."/>
            <person name="Chen C."/>
            <person name="Zhang W."/>
            <person name="Sun S."/>
            <person name="Liao Y."/>
            <person name="Zhang X."/>
            <person name="Yang L."/>
            <person name="Song C."/>
            <person name="Wang M."/>
            <person name="Shi J."/>
            <person name="Liu G."/>
            <person name="Liu J."/>
            <person name="Zhou H."/>
            <person name="Zhou W."/>
            <person name="Yu Q."/>
            <person name="An N."/>
            <person name="Chen Y."/>
            <person name="Cai Q."/>
            <person name="Wang B."/>
            <person name="Liu B."/>
            <person name="Min J."/>
            <person name="Huang Y."/>
            <person name="Wu H."/>
            <person name="Li Z."/>
            <person name="Zhang Y."/>
            <person name="Yin Y."/>
            <person name="Song W."/>
            <person name="Jiang J."/>
            <person name="Jackson S.A."/>
            <person name="Wing R.A."/>
            <person name="Wang J."/>
            <person name="Chen M."/>
        </authorList>
    </citation>
    <scope>NUCLEOTIDE SEQUENCE [LARGE SCALE GENOMIC DNA]</scope>
    <source>
        <strain evidence="1">cv. IRGC 101232</strain>
    </source>
</reference>
<keyword evidence="2" id="KW-1185">Reference proteome</keyword>
<dbReference type="EnsemblPlants" id="OB12G27010.1">
    <property type="protein sequence ID" value="OB12G27010.1"/>
    <property type="gene ID" value="OB12G27010"/>
</dbReference>
<reference evidence="1" key="2">
    <citation type="submission" date="2013-04" db="UniProtKB">
        <authorList>
            <consortium name="EnsemblPlants"/>
        </authorList>
    </citation>
    <scope>IDENTIFICATION</scope>
</reference>